<evidence type="ECO:0000256" key="4">
    <source>
        <dbReference type="ARBA" id="ARBA00023136"/>
    </source>
</evidence>
<keyword evidence="4 5" id="KW-0472">Membrane</keyword>
<feature type="transmembrane region" description="Helical" evidence="5">
    <location>
        <begin position="46"/>
        <end position="66"/>
    </location>
</feature>
<dbReference type="InterPro" id="IPR052527">
    <property type="entry name" value="Metal_cation-efflux_comp"/>
</dbReference>
<dbReference type="Proteomes" id="UP000553193">
    <property type="component" value="Unassembled WGS sequence"/>
</dbReference>
<comment type="subcellular location">
    <subcellularLocation>
        <location evidence="1">Endomembrane system</location>
        <topology evidence="1">Multi-pass membrane protein</topology>
    </subcellularLocation>
</comment>
<organism evidence="6 7">
    <name type="scientific">Roseococcus suduntuyensis</name>
    <dbReference type="NCBI Taxonomy" id="455361"/>
    <lineage>
        <taxon>Bacteria</taxon>
        <taxon>Pseudomonadati</taxon>
        <taxon>Pseudomonadota</taxon>
        <taxon>Alphaproteobacteria</taxon>
        <taxon>Acetobacterales</taxon>
        <taxon>Roseomonadaceae</taxon>
        <taxon>Roseococcus</taxon>
    </lineage>
</organism>
<reference evidence="6 7" key="1">
    <citation type="submission" date="2020-08" db="EMBL/GenBank/DDBJ databases">
        <title>Genomic Encyclopedia of Type Strains, Phase IV (KMG-IV): sequencing the most valuable type-strain genomes for metagenomic binning, comparative biology and taxonomic classification.</title>
        <authorList>
            <person name="Goeker M."/>
        </authorList>
    </citation>
    <scope>NUCLEOTIDE SEQUENCE [LARGE SCALE GENOMIC DNA]</scope>
    <source>
        <strain evidence="6 7">DSM 19979</strain>
    </source>
</reference>
<keyword evidence="6" id="KW-0489">Methyltransferase</keyword>
<proteinExistence type="predicted"/>
<dbReference type="InterPro" id="IPR007318">
    <property type="entry name" value="Phopholipid_MeTrfase"/>
</dbReference>
<evidence type="ECO:0000256" key="5">
    <source>
        <dbReference type="SAM" id="Phobius"/>
    </source>
</evidence>
<dbReference type="GO" id="GO:0008168">
    <property type="term" value="F:methyltransferase activity"/>
    <property type="evidence" value="ECO:0007669"/>
    <property type="project" value="UniProtKB-KW"/>
</dbReference>
<evidence type="ECO:0000256" key="3">
    <source>
        <dbReference type="ARBA" id="ARBA00022989"/>
    </source>
</evidence>
<keyword evidence="3 5" id="KW-1133">Transmembrane helix</keyword>
<dbReference type="PANTHER" id="PTHR43847:SF1">
    <property type="entry name" value="BLL3993 PROTEIN"/>
    <property type="match status" value="1"/>
</dbReference>
<comment type="caution">
    <text evidence="6">The sequence shown here is derived from an EMBL/GenBank/DDBJ whole genome shotgun (WGS) entry which is preliminary data.</text>
</comment>
<dbReference type="GO" id="GO:0012505">
    <property type="term" value="C:endomembrane system"/>
    <property type="evidence" value="ECO:0007669"/>
    <property type="project" value="UniProtKB-SubCell"/>
</dbReference>
<keyword evidence="2 5" id="KW-0812">Transmembrane</keyword>
<evidence type="ECO:0000256" key="1">
    <source>
        <dbReference type="ARBA" id="ARBA00004127"/>
    </source>
</evidence>
<keyword evidence="6" id="KW-0808">Transferase</keyword>
<dbReference type="EMBL" id="JACIDJ010000002">
    <property type="protein sequence ID" value="MBB3898243.1"/>
    <property type="molecule type" value="Genomic_DNA"/>
</dbReference>
<name>A0A840ACL7_9PROT</name>
<dbReference type="Gene3D" id="1.20.120.1630">
    <property type="match status" value="1"/>
</dbReference>
<dbReference type="RefSeq" id="WP_184383322.1">
    <property type="nucleotide sequence ID" value="NZ_JACIDJ010000002.1"/>
</dbReference>
<evidence type="ECO:0000313" key="6">
    <source>
        <dbReference type="EMBL" id="MBB3898243.1"/>
    </source>
</evidence>
<keyword evidence="7" id="KW-1185">Reference proteome</keyword>
<feature type="transmembrane region" description="Helical" evidence="5">
    <location>
        <begin position="97"/>
        <end position="130"/>
    </location>
</feature>
<dbReference type="Pfam" id="PF04191">
    <property type="entry name" value="PEMT"/>
    <property type="match status" value="1"/>
</dbReference>
<evidence type="ECO:0000256" key="2">
    <source>
        <dbReference type="ARBA" id="ARBA00022692"/>
    </source>
</evidence>
<protein>
    <submittedName>
        <fullName evidence="6">Protein-S-isoprenylcysteine O-methyltransferase Ste14</fullName>
    </submittedName>
</protein>
<dbReference type="PANTHER" id="PTHR43847">
    <property type="entry name" value="BLL3993 PROTEIN"/>
    <property type="match status" value="1"/>
</dbReference>
<accession>A0A840ACL7</accession>
<gene>
    <name evidence="6" type="ORF">GGQ83_001680</name>
</gene>
<sequence length="156" mass="17365">MSPPEQDMHGPGVKVPPPLMVLAGLLLAWALNWLAPVMLGPPAPELGLPVMLLAFLLMGWALLVLVRAGNDPRPDKPDSQFVARGPFRLGRNPIYSGFLLVAAGMALVWGTLWGWLAVGGIFLALDFLVVRREEAYLERRFGQDYLDYKAKVRRWF</sequence>
<dbReference type="GO" id="GO:0032259">
    <property type="term" value="P:methylation"/>
    <property type="evidence" value="ECO:0007669"/>
    <property type="project" value="UniProtKB-KW"/>
</dbReference>
<feature type="transmembrane region" description="Helical" evidence="5">
    <location>
        <begin position="20"/>
        <end position="39"/>
    </location>
</feature>
<evidence type="ECO:0000313" key="7">
    <source>
        <dbReference type="Proteomes" id="UP000553193"/>
    </source>
</evidence>
<dbReference type="AlphaFoldDB" id="A0A840ACL7"/>